<dbReference type="Proteomes" id="UP001282284">
    <property type="component" value="Unassembled WGS sequence"/>
</dbReference>
<feature type="transmembrane region" description="Helical" evidence="1">
    <location>
        <begin position="7"/>
        <end position="32"/>
    </location>
</feature>
<gene>
    <name evidence="2" type="ORF">QT711_17730</name>
</gene>
<keyword evidence="1" id="KW-1133">Transmembrane helix</keyword>
<accession>A0ABU4GDF2</accession>
<keyword evidence="1" id="KW-0472">Membrane</keyword>
<keyword evidence="1" id="KW-0812">Transmembrane</keyword>
<dbReference type="RefSeq" id="WP_317946470.1">
    <property type="nucleotide sequence ID" value="NZ_JAUBDI010000026.1"/>
</dbReference>
<organism evidence="2 3">
    <name type="scientific">Sporosarcina saromensis</name>
    <dbReference type="NCBI Taxonomy" id="359365"/>
    <lineage>
        <taxon>Bacteria</taxon>
        <taxon>Bacillati</taxon>
        <taxon>Bacillota</taxon>
        <taxon>Bacilli</taxon>
        <taxon>Bacillales</taxon>
        <taxon>Caryophanaceae</taxon>
        <taxon>Sporosarcina</taxon>
    </lineage>
</organism>
<keyword evidence="3" id="KW-1185">Reference proteome</keyword>
<evidence type="ECO:0000313" key="3">
    <source>
        <dbReference type="Proteomes" id="UP001282284"/>
    </source>
</evidence>
<sequence length="99" mass="11424">MRFLLEFLRIIFLIIVVGGVLGYMLEGMYAAIGVDTRTYGWMFMIAILILLFVFYRNKLQFDGWYKGKGKEKLTKRTSKILVVLSVSLLLLPPILNIAF</sequence>
<name>A0ABU4GDF2_9BACL</name>
<protein>
    <submittedName>
        <fullName evidence="2">Uncharacterized protein</fullName>
    </submittedName>
</protein>
<feature type="transmembrane region" description="Helical" evidence="1">
    <location>
        <begin position="38"/>
        <end position="57"/>
    </location>
</feature>
<dbReference type="EMBL" id="JAUBDI010000026">
    <property type="protein sequence ID" value="MDW0115004.1"/>
    <property type="molecule type" value="Genomic_DNA"/>
</dbReference>
<evidence type="ECO:0000256" key="1">
    <source>
        <dbReference type="SAM" id="Phobius"/>
    </source>
</evidence>
<reference evidence="2 3" key="1">
    <citation type="submission" date="2023-06" db="EMBL/GenBank/DDBJ databases">
        <title>Sporosarcina sp. nov., isolated from Korean traditional fermented seafood 'Jeotgal'.</title>
        <authorList>
            <person name="Yang A.I."/>
            <person name="Shin N.-R."/>
        </authorList>
    </citation>
    <scope>NUCLEOTIDE SEQUENCE [LARGE SCALE GENOMIC DNA]</scope>
    <source>
        <strain evidence="2 3">KCTC13119</strain>
    </source>
</reference>
<proteinExistence type="predicted"/>
<comment type="caution">
    <text evidence="2">The sequence shown here is derived from an EMBL/GenBank/DDBJ whole genome shotgun (WGS) entry which is preliminary data.</text>
</comment>
<evidence type="ECO:0000313" key="2">
    <source>
        <dbReference type="EMBL" id="MDW0115004.1"/>
    </source>
</evidence>
<feature type="transmembrane region" description="Helical" evidence="1">
    <location>
        <begin position="78"/>
        <end position="98"/>
    </location>
</feature>